<dbReference type="RefSeq" id="WP_343912105.1">
    <property type="nucleotide sequence ID" value="NZ_BAAAGE010000002.1"/>
</dbReference>
<dbReference type="Gene3D" id="2.40.128.140">
    <property type="entry name" value="Outer membrane protein"/>
    <property type="match status" value="1"/>
</dbReference>
<keyword evidence="2" id="KW-1185">Reference proteome</keyword>
<evidence type="ECO:0008006" key="3">
    <source>
        <dbReference type="Google" id="ProtNLM"/>
    </source>
</evidence>
<evidence type="ECO:0000313" key="2">
    <source>
        <dbReference type="Proteomes" id="UP001501758"/>
    </source>
</evidence>
<proteinExistence type="predicted"/>
<comment type="caution">
    <text evidence="1">The sequence shown here is derived from an EMBL/GenBank/DDBJ whole genome shotgun (WGS) entry which is preliminary data.</text>
</comment>
<dbReference type="InterPro" id="IPR037107">
    <property type="entry name" value="Put_OMP_sf"/>
</dbReference>
<dbReference type="Proteomes" id="UP001501758">
    <property type="component" value="Unassembled WGS sequence"/>
</dbReference>
<evidence type="ECO:0000313" key="1">
    <source>
        <dbReference type="EMBL" id="GAA0719723.1"/>
    </source>
</evidence>
<reference evidence="1 2" key="1">
    <citation type="journal article" date="2019" name="Int. J. Syst. Evol. Microbiol.">
        <title>The Global Catalogue of Microorganisms (GCM) 10K type strain sequencing project: providing services to taxonomists for standard genome sequencing and annotation.</title>
        <authorList>
            <consortium name="The Broad Institute Genomics Platform"/>
            <consortium name="The Broad Institute Genome Sequencing Center for Infectious Disease"/>
            <person name="Wu L."/>
            <person name="Ma J."/>
        </authorList>
    </citation>
    <scope>NUCLEOTIDE SEQUENCE [LARGE SCALE GENOMIC DNA]</scope>
    <source>
        <strain evidence="1 2">JCM 15974</strain>
    </source>
</reference>
<dbReference type="InterPro" id="IPR018707">
    <property type="entry name" value="LpxR"/>
</dbReference>
<dbReference type="Pfam" id="PF09982">
    <property type="entry name" value="LpxR"/>
    <property type="match status" value="1"/>
</dbReference>
<name>A0ABN1IR43_9FLAO</name>
<dbReference type="EMBL" id="BAAAGE010000002">
    <property type="protein sequence ID" value="GAA0719723.1"/>
    <property type="molecule type" value="Genomic_DNA"/>
</dbReference>
<gene>
    <name evidence="1" type="ORF">GCM10009430_19090</name>
</gene>
<accession>A0ABN1IR43</accession>
<sequence length="327" mass="37525">MNSKVPFLLLFTFINILSAQDDTEPQKMTFHSETKVVIDNDIFAVFRDSDRYYSYGIGLEYAFKKEKFLGLQKLFKTKKNVFYSIGLKIEGYTPSGVREFALTPEIEDRDDFDRPFAGLLYATLGATYVFERSFVKSEVLTGIIGPSSQVGAIQDWFHENITGDPIYDGWQFQLENQFILNFKSSLLYDFNPSAKWFHIYAGGTAHLGNLYIRAAPIAGFRIGKYRSITESSGFHNSILLPKKNSELFFKFNVETRFVAYNATIQGNIFDDKAYGVDELNNISWHLSSGLFYSLNRFSINFIYLWSTGVLNDTENHGYGTFNVAYRF</sequence>
<protein>
    <recommendedName>
        <fullName evidence="3">Lipid A deacylase LpxR family protein</fullName>
    </recommendedName>
</protein>
<organism evidence="1 2">
    <name type="scientific">Aquimarina litoralis</name>
    <dbReference type="NCBI Taxonomy" id="584605"/>
    <lineage>
        <taxon>Bacteria</taxon>
        <taxon>Pseudomonadati</taxon>
        <taxon>Bacteroidota</taxon>
        <taxon>Flavobacteriia</taxon>
        <taxon>Flavobacteriales</taxon>
        <taxon>Flavobacteriaceae</taxon>
        <taxon>Aquimarina</taxon>
    </lineage>
</organism>